<comment type="caution">
    <text evidence="2">The sequence shown here is derived from an EMBL/GenBank/DDBJ whole genome shotgun (WGS) entry which is preliminary data.</text>
</comment>
<accession>A0A8J7L501</accession>
<proteinExistence type="predicted"/>
<dbReference type="InterPro" id="IPR032710">
    <property type="entry name" value="NTF2-like_dom_sf"/>
</dbReference>
<keyword evidence="3" id="KW-1185">Reference proteome</keyword>
<evidence type="ECO:0000313" key="3">
    <source>
        <dbReference type="Proteomes" id="UP000599391"/>
    </source>
</evidence>
<dbReference type="Proteomes" id="UP000599391">
    <property type="component" value="Unassembled WGS sequence"/>
</dbReference>
<organism evidence="2 3">
    <name type="scientific">Atlanticothrix silvestris CENA357</name>
    <dbReference type="NCBI Taxonomy" id="1725252"/>
    <lineage>
        <taxon>Bacteria</taxon>
        <taxon>Bacillati</taxon>
        <taxon>Cyanobacteriota</taxon>
        <taxon>Cyanophyceae</taxon>
        <taxon>Nostocales</taxon>
        <taxon>Nodulariaceae</taxon>
        <taxon>Atlanticothrix</taxon>
        <taxon>Atlanticothrix silvestris</taxon>
    </lineage>
</organism>
<evidence type="ECO:0000313" key="2">
    <source>
        <dbReference type="EMBL" id="MBH8555534.1"/>
    </source>
</evidence>
<dbReference type="EMBL" id="JAECZB010000096">
    <property type="protein sequence ID" value="MBH8555534.1"/>
    <property type="molecule type" value="Genomic_DNA"/>
</dbReference>
<dbReference type="Pfam" id="PF13577">
    <property type="entry name" value="SnoaL_4"/>
    <property type="match status" value="1"/>
</dbReference>
<dbReference type="InterPro" id="IPR037401">
    <property type="entry name" value="SnoaL-like"/>
</dbReference>
<dbReference type="SUPFAM" id="SSF54427">
    <property type="entry name" value="NTF2-like"/>
    <property type="match status" value="1"/>
</dbReference>
<feature type="domain" description="SnoaL-like" evidence="1">
    <location>
        <begin position="59"/>
        <end position="191"/>
    </location>
</feature>
<dbReference type="Gene3D" id="3.10.450.50">
    <property type="match status" value="1"/>
</dbReference>
<gene>
    <name evidence="2" type="ORF">I8751_24960</name>
</gene>
<name>A0A8J7L501_9CYAN</name>
<evidence type="ECO:0000259" key="1">
    <source>
        <dbReference type="Pfam" id="PF13577"/>
    </source>
</evidence>
<sequence length="222" mass="24861">MEKRREHRRVISKVISFLLHRVTLISLTAILMLLLGGRFELASAIQPNFEPASVTQPNAELEIQKLTTCYALGTDAIGRGNLQEGKNIYRDCFTQDARITAIFPDGASEVRIGTDAWADFVYSVFQGNGYQATQHLIGTINISVQANRAKMSSYLHATHKRSETSIDVANGTYEDEVILNRNGRWKISNRTLTLIDFLNLSSPTTPTARTTPVELRLPHMQQ</sequence>
<reference evidence="2 3" key="1">
    <citation type="journal article" date="2021" name="Int. J. Syst. Evol. Microbiol.">
        <title>Amazonocrinis nigriterrae gen. nov., sp. nov., Atlanticothrix silvestris gen. nov., sp. nov. and Dendronalium phyllosphericum gen. nov., sp. nov., nostocacean cyanobacteria from Brazilian environments.</title>
        <authorList>
            <person name="Alvarenga D.O."/>
            <person name="Andreote A.P.D."/>
            <person name="Branco L.H.Z."/>
            <person name="Delbaje E."/>
            <person name="Cruz R.B."/>
            <person name="Varani A.M."/>
            <person name="Fiore M.F."/>
        </authorList>
    </citation>
    <scope>NUCLEOTIDE SEQUENCE [LARGE SCALE GENOMIC DNA]</scope>
    <source>
        <strain evidence="2 3">CENA357</strain>
    </source>
</reference>
<dbReference type="AlphaFoldDB" id="A0A8J7L501"/>
<protein>
    <submittedName>
        <fullName evidence="2">Nuclear transport factor 2 family protein</fullName>
    </submittedName>
</protein>